<feature type="domain" description="K Homology" evidence="2">
    <location>
        <begin position="82"/>
        <end position="150"/>
    </location>
</feature>
<evidence type="ECO:0000313" key="4">
    <source>
        <dbReference type="Proteomes" id="UP001566132"/>
    </source>
</evidence>
<dbReference type="InterPro" id="IPR009210">
    <property type="entry name" value="ASCC1"/>
</dbReference>
<evidence type="ECO:0000313" key="3">
    <source>
        <dbReference type="EMBL" id="KAL1498368.1"/>
    </source>
</evidence>
<dbReference type="Gene3D" id="3.90.1140.10">
    <property type="entry name" value="Cyclic phosphodiesterase"/>
    <property type="match status" value="1"/>
</dbReference>
<dbReference type="Pfam" id="PF00013">
    <property type="entry name" value="KH_1"/>
    <property type="match status" value="1"/>
</dbReference>
<dbReference type="EMBL" id="JBDJPC010000006">
    <property type="protein sequence ID" value="KAL1498368.1"/>
    <property type="molecule type" value="Genomic_DNA"/>
</dbReference>
<dbReference type="CDD" id="cd22419">
    <property type="entry name" value="KH-I_ASCC1"/>
    <property type="match status" value="1"/>
</dbReference>
<dbReference type="PROSITE" id="PS50084">
    <property type="entry name" value="KH_TYPE_1"/>
    <property type="match status" value="1"/>
</dbReference>
<dbReference type="SMART" id="SM00322">
    <property type="entry name" value="KH"/>
    <property type="match status" value="1"/>
</dbReference>
<dbReference type="PANTHER" id="PTHR13360">
    <property type="entry name" value="ACTIVATING SIGNAL COINTEGRATOR 1 COMPLEX SUBUNIT 1"/>
    <property type="match status" value="1"/>
</dbReference>
<gene>
    <name evidence="3" type="ORF">ABEB36_009178</name>
</gene>
<dbReference type="Proteomes" id="UP001566132">
    <property type="component" value="Unassembled WGS sequence"/>
</dbReference>
<evidence type="ECO:0000256" key="1">
    <source>
        <dbReference type="PROSITE-ProRule" id="PRU00117"/>
    </source>
</evidence>
<name>A0ABD1EPE2_HYPHA</name>
<sequence>MSSSLRRNQFPDFFTLKGPIPTKITPLQFGNKICYQSSVITSDTEMNFISKPQLKPYLDNDDEMVNCEEIEDNYDIILTKSGKFQTSFYVPSSLLSFIIGAKGSKLKALQKNTNTIIKIPRINETGDIIIQGDTERRVASARTQIAIIVADRKNRLRFTHFVGIPVNSKIINDNFNKFQEKVLEDPARGISKSIFQSPPKLHLTIEVLTLLDKEEITLAKKSLEICYNEYISKLFPSNFNRKVTVKGLDIMNDDPSNVYVLYANVQMQSQELTEKLQQICNHISNYFARVGLAKKKYDTVKLHMTIMNVNYRESGEEKAPFDARTIIEKYGNFYFGEFELQYFDLCIRGTSVSDTGEAKYYETALRISL</sequence>
<dbReference type="SUPFAM" id="SSF54791">
    <property type="entry name" value="Eukaryotic type KH-domain (KH-domain type I)"/>
    <property type="match status" value="1"/>
</dbReference>
<evidence type="ECO:0000259" key="2">
    <source>
        <dbReference type="SMART" id="SM00322"/>
    </source>
</evidence>
<dbReference type="InterPro" id="IPR004087">
    <property type="entry name" value="KH_dom"/>
</dbReference>
<proteinExistence type="predicted"/>
<dbReference type="Gene3D" id="3.30.1370.10">
    <property type="entry name" value="K Homology domain, type 1"/>
    <property type="match status" value="1"/>
</dbReference>
<organism evidence="3 4">
    <name type="scientific">Hypothenemus hampei</name>
    <name type="common">Coffee berry borer</name>
    <dbReference type="NCBI Taxonomy" id="57062"/>
    <lineage>
        <taxon>Eukaryota</taxon>
        <taxon>Metazoa</taxon>
        <taxon>Ecdysozoa</taxon>
        <taxon>Arthropoda</taxon>
        <taxon>Hexapoda</taxon>
        <taxon>Insecta</taxon>
        <taxon>Pterygota</taxon>
        <taxon>Neoptera</taxon>
        <taxon>Endopterygota</taxon>
        <taxon>Coleoptera</taxon>
        <taxon>Polyphaga</taxon>
        <taxon>Cucujiformia</taxon>
        <taxon>Curculionidae</taxon>
        <taxon>Scolytinae</taxon>
        <taxon>Hypothenemus</taxon>
    </lineage>
</organism>
<dbReference type="InterPro" id="IPR004088">
    <property type="entry name" value="KH_dom_type_1"/>
</dbReference>
<dbReference type="GO" id="GO:0003723">
    <property type="term" value="F:RNA binding"/>
    <property type="evidence" value="ECO:0007669"/>
    <property type="project" value="UniProtKB-UniRule"/>
</dbReference>
<dbReference type="PANTHER" id="PTHR13360:SF1">
    <property type="entry name" value="ACTIVATING SIGNAL COINTEGRATOR 1 COMPLEX SUBUNIT 1"/>
    <property type="match status" value="1"/>
</dbReference>
<dbReference type="InterPro" id="IPR047538">
    <property type="entry name" value="KH-I_ASCC1"/>
</dbReference>
<keyword evidence="4" id="KW-1185">Reference proteome</keyword>
<reference evidence="3 4" key="1">
    <citation type="submission" date="2024-05" db="EMBL/GenBank/DDBJ databases">
        <title>Genetic variation in Jamaican populations of the coffee berry borer (Hypothenemus hampei).</title>
        <authorList>
            <person name="Errbii M."/>
            <person name="Myrie A."/>
        </authorList>
    </citation>
    <scope>NUCLEOTIDE SEQUENCE [LARGE SCALE GENOMIC DNA]</scope>
    <source>
        <strain evidence="3">JA-Hopewell-2020-01-JO</strain>
        <tissue evidence="3">Whole body</tissue>
    </source>
</reference>
<dbReference type="InterPro" id="IPR036612">
    <property type="entry name" value="KH_dom_type_1_sf"/>
</dbReference>
<comment type="caution">
    <text evidence="3">The sequence shown here is derived from an EMBL/GenBank/DDBJ whole genome shotgun (WGS) entry which is preliminary data.</text>
</comment>
<dbReference type="Pfam" id="PF10469">
    <property type="entry name" value="AKAP7_NLS"/>
    <property type="match status" value="1"/>
</dbReference>
<dbReference type="AlphaFoldDB" id="A0ABD1EPE2"/>
<dbReference type="InterPro" id="IPR019510">
    <property type="entry name" value="AKAP7-like_phosphoesterase"/>
</dbReference>
<keyword evidence="1" id="KW-0694">RNA-binding</keyword>
<accession>A0ABD1EPE2</accession>
<protein>
    <recommendedName>
        <fullName evidence="2">K Homology domain-containing protein</fullName>
    </recommendedName>
</protein>
<dbReference type="GO" id="GO:0010468">
    <property type="term" value="P:regulation of gene expression"/>
    <property type="evidence" value="ECO:0007669"/>
    <property type="project" value="UniProtKB-ARBA"/>
</dbReference>